<sequence length="307" mass="34514">MTNTPTSSLPLATTTKLPPATITATNLPPAPTSTTTSHLPPATSSTNHLPPSTSTARACNINEADLFVVPVVGEENLLIEAEIEELDDVTMNEDVEANVILQPVKINTPRPSLYLHNETPGGTTYWEPNVDEPYLPLEGKRFDTIEECVEFYSVYAENGGFEVKKSAQKKTKSGMVRSKYVMCNREGVPKEININTLDPQNNDKQVRNTRYRITGCMARIKVDLDHVSGKYEITKFVAKHNHQLLQKEYKHLTKKQRKMPQAEKMFVVRASTMIDGMLLREDTEAYTWLLTSFMTAHEKQPTMVVTD</sequence>
<organism evidence="3 4">
    <name type="scientific">Tanacetum coccineum</name>
    <dbReference type="NCBI Taxonomy" id="301880"/>
    <lineage>
        <taxon>Eukaryota</taxon>
        <taxon>Viridiplantae</taxon>
        <taxon>Streptophyta</taxon>
        <taxon>Embryophyta</taxon>
        <taxon>Tracheophyta</taxon>
        <taxon>Spermatophyta</taxon>
        <taxon>Magnoliopsida</taxon>
        <taxon>eudicotyledons</taxon>
        <taxon>Gunneridae</taxon>
        <taxon>Pentapetalae</taxon>
        <taxon>asterids</taxon>
        <taxon>campanulids</taxon>
        <taxon>Asterales</taxon>
        <taxon>Asteraceae</taxon>
        <taxon>Asteroideae</taxon>
        <taxon>Anthemideae</taxon>
        <taxon>Anthemidinae</taxon>
        <taxon>Tanacetum</taxon>
    </lineage>
</organism>
<dbReference type="InterPro" id="IPR004330">
    <property type="entry name" value="FAR1_DNA_bnd_dom"/>
</dbReference>
<feature type="domain" description="FAR1" evidence="2">
    <location>
        <begin position="150"/>
        <end position="245"/>
    </location>
</feature>
<reference evidence="3" key="2">
    <citation type="submission" date="2022-01" db="EMBL/GenBank/DDBJ databases">
        <authorList>
            <person name="Yamashiro T."/>
            <person name="Shiraishi A."/>
            <person name="Satake H."/>
            <person name="Nakayama K."/>
        </authorList>
    </citation>
    <scope>NUCLEOTIDE SEQUENCE</scope>
</reference>
<accession>A0ABQ5C806</accession>
<evidence type="ECO:0000313" key="4">
    <source>
        <dbReference type="Proteomes" id="UP001151760"/>
    </source>
</evidence>
<evidence type="ECO:0000313" key="3">
    <source>
        <dbReference type="EMBL" id="GJT22627.1"/>
    </source>
</evidence>
<comment type="caution">
    <text evidence="3">The sequence shown here is derived from an EMBL/GenBank/DDBJ whole genome shotgun (WGS) entry which is preliminary data.</text>
</comment>
<dbReference type="Pfam" id="PF03101">
    <property type="entry name" value="FAR1"/>
    <property type="match status" value="1"/>
</dbReference>
<feature type="compositionally biased region" description="Low complexity" evidence="1">
    <location>
        <begin position="1"/>
        <end position="25"/>
    </location>
</feature>
<dbReference type="Proteomes" id="UP001151760">
    <property type="component" value="Unassembled WGS sequence"/>
</dbReference>
<feature type="compositionally biased region" description="Polar residues" evidence="1">
    <location>
        <begin position="32"/>
        <end position="55"/>
    </location>
</feature>
<feature type="region of interest" description="Disordered" evidence="1">
    <location>
        <begin position="1"/>
        <end position="55"/>
    </location>
</feature>
<proteinExistence type="predicted"/>
<protein>
    <submittedName>
        <fullName evidence="3">FAR1-related sequence 5-like protein</fullName>
    </submittedName>
</protein>
<dbReference type="PANTHER" id="PTHR47718">
    <property type="entry name" value="OS01G0519700 PROTEIN"/>
    <property type="match status" value="1"/>
</dbReference>
<gene>
    <name evidence="3" type="ORF">Tco_0892564</name>
</gene>
<dbReference type="PANTHER" id="PTHR47718:SF12">
    <property type="entry name" value="PROTEIN FAR1-RELATED SEQUENCE"/>
    <property type="match status" value="1"/>
</dbReference>
<reference evidence="3" key="1">
    <citation type="journal article" date="2022" name="Int. J. Mol. Sci.">
        <title>Draft Genome of Tanacetum Coccineum: Genomic Comparison of Closely Related Tanacetum-Family Plants.</title>
        <authorList>
            <person name="Yamashiro T."/>
            <person name="Shiraishi A."/>
            <person name="Nakayama K."/>
            <person name="Satake H."/>
        </authorList>
    </citation>
    <scope>NUCLEOTIDE SEQUENCE</scope>
</reference>
<name>A0ABQ5C806_9ASTR</name>
<evidence type="ECO:0000256" key="1">
    <source>
        <dbReference type="SAM" id="MobiDB-lite"/>
    </source>
</evidence>
<dbReference type="EMBL" id="BQNB010013984">
    <property type="protein sequence ID" value="GJT22627.1"/>
    <property type="molecule type" value="Genomic_DNA"/>
</dbReference>
<keyword evidence="4" id="KW-1185">Reference proteome</keyword>
<evidence type="ECO:0000259" key="2">
    <source>
        <dbReference type="Pfam" id="PF03101"/>
    </source>
</evidence>